<proteinExistence type="predicted"/>
<keyword evidence="4" id="KW-1185">Reference proteome</keyword>
<dbReference type="EMBL" id="JAGIOD010000001">
    <property type="protein sequence ID" value="MBP2380796.1"/>
    <property type="molecule type" value="Genomic_DNA"/>
</dbReference>
<keyword evidence="2" id="KW-0812">Transmembrane</keyword>
<organism evidence="3 4">
    <name type="scientific">Brachybacterium sacelli</name>
    <dbReference type="NCBI Taxonomy" id="173364"/>
    <lineage>
        <taxon>Bacteria</taxon>
        <taxon>Bacillati</taxon>
        <taxon>Actinomycetota</taxon>
        <taxon>Actinomycetes</taxon>
        <taxon>Micrococcales</taxon>
        <taxon>Dermabacteraceae</taxon>
        <taxon>Brachybacterium</taxon>
    </lineage>
</organism>
<protein>
    <submittedName>
        <fullName evidence="3">Uncharacterized protein</fullName>
    </submittedName>
</protein>
<feature type="compositionally biased region" description="Basic residues" evidence="1">
    <location>
        <begin position="28"/>
        <end position="38"/>
    </location>
</feature>
<feature type="transmembrane region" description="Helical" evidence="2">
    <location>
        <begin position="41"/>
        <end position="68"/>
    </location>
</feature>
<evidence type="ECO:0000256" key="2">
    <source>
        <dbReference type="SAM" id="Phobius"/>
    </source>
</evidence>
<feature type="compositionally biased region" description="Low complexity" evidence="1">
    <location>
        <begin position="78"/>
        <end position="91"/>
    </location>
</feature>
<reference evidence="3 4" key="1">
    <citation type="submission" date="2021-03" db="EMBL/GenBank/DDBJ databases">
        <title>Sequencing the genomes of 1000 actinobacteria strains.</title>
        <authorList>
            <person name="Klenk H.-P."/>
        </authorList>
    </citation>
    <scope>NUCLEOTIDE SEQUENCE [LARGE SCALE GENOMIC DNA]</scope>
    <source>
        <strain evidence="3 4">DSM 14566</strain>
    </source>
</reference>
<comment type="caution">
    <text evidence="3">The sequence shown here is derived from an EMBL/GenBank/DDBJ whole genome shotgun (WGS) entry which is preliminary data.</text>
</comment>
<evidence type="ECO:0000256" key="1">
    <source>
        <dbReference type="SAM" id="MobiDB-lite"/>
    </source>
</evidence>
<accession>A0ABS4WX71</accession>
<dbReference type="Proteomes" id="UP001519290">
    <property type="component" value="Unassembled WGS sequence"/>
</dbReference>
<dbReference type="RefSeq" id="WP_343926934.1">
    <property type="nucleotide sequence ID" value="NZ_BAAAJW010000015.1"/>
</dbReference>
<name>A0ABS4WX71_9MICO</name>
<keyword evidence="2" id="KW-0472">Membrane</keyword>
<feature type="region of interest" description="Disordered" evidence="1">
    <location>
        <begin position="78"/>
        <end position="101"/>
    </location>
</feature>
<evidence type="ECO:0000313" key="3">
    <source>
        <dbReference type="EMBL" id="MBP2380796.1"/>
    </source>
</evidence>
<feature type="region of interest" description="Disordered" evidence="1">
    <location>
        <begin position="22"/>
        <end position="43"/>
    </location>
</feature>
<gene>
    <name evidence="3" type="ORF">JOF43_000753</name>
</gene>
<keyword evidence="2" id="KW-1133">Transmembrane helix</keyword>
<evidence type="ECO:0000313" key="4">
    <source>
        <dbReference type="Proteomes" id="UP001519290"/>
    </source>
</evidence>
<sequence>MTPEAPRDPQRPRATSVLRRLRALPTRQGRRRPRRRTSSRTGASAVLGVPVPLLLTALAMAALLGLLLSVTLEASTGNRSHSVSSSVDQASGAGKNSSGLPVVTEASLGTEVQRLVDSGMIQPPTSFDATACLRALGEQDSVLIMEEVAWSAEETQSWLLVHGPMDRETLRANGGTVSATVVRPDCGPATTGGDPTESRLWSGEVMIGSI</sequence>